<name>Q5KY93_GEOKA</name>
<accession>Q5KY93</accession>
<dbReference type="AlphaFoldDB" id="Q5KY93"/>
<dbReference type="STRING" id="235909.GK2058"/>
<protein>
    <submittedName>
        <fullName evidence="1">Uncharacterized protein</fullName>
    </submittedName>
</protein>
<dbReference type="EMBL" id="BA000043">
    <property type="protein sequence ID" value="BAD76343.1"/>
    <property type="molecule type" value="Genomic_DNA"/>
</dbReference>
<proteinExistence type="predicted"/>
<evidence type="ECO:0000313" key="1">
    <source>
        <dbReference type="EMBL" id="BAD76343.1"/>
    </source>
</evidence>
<dbReference type="Proteomes" id="UP000001172">
    <property type="component" value="Chromosome"/>
</dbReference>
<dbReference type="HOGENOM" id="CLU_3007807_0_0_9"/>
<evidence type="ECO:0000313" key="2">
    <source>
        <dbReference type="Proteomes" id="UP000001172"/>
    </source>
</evidence>
<dbReference type="KEGG" id="gka:GK2058"/>
<gene>
    <name evidence="1" type="ordered locus">GK2058</name>
</gene>
<keyword evidence="2" id="KW-1185">Reference proteome</keyword>
<reference evidence="1 2" key="1">
    <citation type="journal article" date="2004" name="Nucleic Acids Res.">
        <title>Thermoadaptation trait revealed by the genome sequence of thermophilic Geobacillus kaustophilus.</title>
        <authorList>
            <person name="Takami H."/>
            <person name="Takaki Y."/>
            <person name="Chee G.J."/>
            <person name="Nishi S."/>
            <person name="Shimamura S."/>
            <person name="Suzuki H."/>
            <person name="Matsui S."/>
            <person name="Uchiyama I."/>
        </authorList>
    </citation>
    <scope>NUCLEOTIDE SEQUENCE [LARGE SCALE GENOMIC DNA]</scope>
    <source>
        <strain evidence="1 2">HTA426</strain>
    </source>
</reference>
<organism evidence="1 2">
    <name type="scientific">Geobacillus kaustophilus (strain HTA426)</name>
    <dbReference type="NCBI Taxonomy" id="235909"/>
    <lineage>
        <taxon>Bacteria</taxon>
        <taxon>Bacillati</taxon>
        <taxon>Bacillota</taxon>
        <taxon>Bacilli</taxon>
        <taxon>Bacillales</taxon>
        <taxon>Anoxybacillaceae</taxon>
        <taxon>Geobacillus</taxon>
        <taxon>Geobacillus thermoleovorans group</taxon>
    </lineage>
</organism>
<sequence length="56" mass="6117">MKHGGKRGGNRIIIKNNLLSVCISVAESSRDPDGPCCSAHLVVFFAASRRFLFDKP</sequence>